<reference evidence="4" key="1">
    <citation type="submission" date="2018-11" db="EMBL/GenBank/DDBJ databases">
        <title>Chitinophaga lutea sp.nov., isolate from arsenic contaminated soil.</title>
        <authorList>
            <person name="Zong Y."/>
        </authorList>
    </citation>
    <scope>NUCLEOTIDE SEQUENCE [LARGE SCALE GENOMIC DNA]</scope>
    <source>
        <strain evidence="4">YLT18</strain>
    </source>
</reference>
<feature type="transmembrane region" description="Helical" evidence="1">
    <location>
        <begin position="12"/>
        <end position="32"/>
    </location>
</feature>
<dbReference type="RefSeq" id="WP_120517045.1">
    <property type="nucleotide sequence ID" value="NZ_QXZY01000008.1"/>
</dbReference>
<dbReference type="PANTHER" id="PTHR39200:SF1">
    <property type="entry name" value="AUTO-TRANSPORTER ADHESIN HEAD GIN DOMAIN-CONTAINING PROTEIN-RELATED"/>
    <property type="match status" value="1"/>
</dbReference>
<proteinExistence type="predicted"/>
<feature type="domain" description="Putative auto-transporter adhesin head GIN" evidence="2">
    <location>
        <begin position="55"/>
        <end position="237"/>
    </location>
</feature>
<evidence type="ECO:0000256" key="1">
    <source>
        <dbReference type="SAM" id="Phobius"/>
    </source>
</evidence>
<sequence>MKMTVKQETIFTYSGLSVGLILCLLVIFGMILTGCAHENVYGSGRVITEERPVDRFDEVTIEGPVEIHIKQGQQLPLKVEAEDNVMRIIETHVNGTTLRVKIRNGVNLKRYRPIHVYLQSETYKKITFSGSGSLTGPDTIRTSSFTYEINGSADADLKLDANEVRTYINGSGNLRLEGKSNACFSEINGSGDLHAPDLMTSTADIHIDGSGSQTIWVTDRLDARISGSGNIRYKGSPGTVNTRIAGSGKVIKL</sequence>
<protein>
    <submittedName>
        <fullName evidence="3">DUF2807 domain-containing protein</fullName>
    </submittedName>
</protein>
<accession>A0A3N4MAX7</accession>
<dbReference type="Proteomes" id="UP000279089">
    <property type="component" value="Unassembled WGS sequence"/>
</dbReference>
<dbReference type="AlphaFoldDB" id="A0A3N4MAX7"/>
<keyword evidence="1" id="KW-1133">Transmembrane helix</keyword>
<dbReference type="PROSITE" id="PS51257">
    <property type="entry name" value="PROKAR_LIPOPROTEIN"/>
    <property type="match status" value="1"/>
</dbReference>
<dbReference type="InterPro" id="IPR021255">
    <property type="entry name" value="DUF2807"/>
</dbReference>
<keyword evidence="1" id="KW-0472">Membrane</keyword>
<comment type="caution">
    <text evidence="3">The sequence shown here is derived from an EMBL/GenBank/DDBJ whole genome shotgun (WGS) entry which is preliminary data.</text>
</comment>
<dbReference type="OrthoDB" id="5585143at2"/>
<keyword evidence="4" id="KW-1185">Reference proteome</keyword>
<evidence type="ECO:0000313" key="3">
    <source>
        <dbReference type="EMBL" id="RPD40638.1"/>
    </source>
</evidence>
<organism evidence="3 4">
    <name type="scientific">Chitinophaga barathri</name>
    <dbReference type="NCBI Taxonomy" id="1647451"/>
    <lineage>
        <taxon>Bacteria</taxon>
        <taxon>Pseudomonadati</taxon>
        <taxon>Bacteroidota</taxon>
        <taxon>Chitinophagia</taxon>
        <taxon>Chitinophagales</taxon>
        <taxon>Chitinophagaceae</taxon>
        <taxon>Chitinophaga</taxon>
    </lineage>
</organism>
<evidence type="ECO:0000259" key="2">
    <source>
        <dbReference type="Pfam" id="PF10988"/>
    </source>
</evidence>
<gene>
    <name evidence="3" type="ORF">EG028_15205</name>
</gene>
<keyword evidence="1" id="KW-0812">Transmembrane</keyword>
<dbReference type="Pfam" id="PF10988">
    <property type="entry name" value="DUF2807"/>
    <property type="match status" value="1"/>
</dbReference>
<dbReference type="PANTHER" id="PTHR39200">
    <property type="entry name" value="HYPOTHETICAL EXPORTED PROTEIN"/>
    <property type="match status" value="1"/>
</dbReference>
<evidence type="ECO:0000313" key="4">
    <source>
        <dbReference type="Proteomes" id="UP000279089"/>
    </source>
</evidence>
<dbReference type="Gene3D" id="2.160.20.120">
    <property type="match status" value="1"/>
</dbReference>
<name>A0A3N4MAX7_9BACT</name>
<dbReference type="EMBL" id="RMBX01000007">
    <property type="protein sequence ID" value="RPD40638.1"/>
    <property type="molecule type" value="Genomic_DNA"/>
</dbReference>